<dbReference type="Gene3D" id="3.40.50.200">
    <property type="entry name" value="Peptidase S8/S53 domain"/>
    <property type="match status" value="1"/>
</dbReference>
<feature type="chain" id="PRO_5038580507" evidence="6">
    <location>
        <begin position="24"/>
        <end position="446"/>
    </location>
</feature>
<comment type="similarity">
    <text evidence="1 5">Belongs to the peptidase S8 family.</text>
</comment>
<dbReference type="Pfam" id="PF00082">
    <property type="entry name" value="Peptidase_S8"/>
    <property type="match status" value="1"/>
</dbReference>
<accession>A0A650A8R5</accession>
<sequence>MKAKLLVSVLLVFLLFSTCQLNHSLYAETNSIYILTNAKNNFQQEYRDKLKDLKNENVTITDTVPEIGLIEIKNNKNNRNKLRDRSFKETIYQKESKNSHIVNYSKSQSWDMQLMAKSKDAKKRIKSGGRKIKVGVLDSGVSQKYKKTHPNILPSSKNFVGNISENEKGRSDDISDRVGHGTQVLSQLAGSDQNQGIIPNAKFNVYRIYSSNTVKSTWALKGIIQSAKNNDDILNISSGKYLLISGKYKNGGNDKLEFEAWQRAINYATTKGTLVVSSIGEENINENNNDQLKKVLNKRQKIYNNKGIVKDVPSQLNNVVSIGSLNPENKISSFSNRSTKTYYTPGGGLELYKKYGLKNYTKSMIEKELIPVYGLDGPTYSYGTSLSSPKAAGVIGHLIEKESLYDNPKLTQEYLNLYKKQNGNKLSLDKLMKNNYHIDYPIKKAN</sequence>
<keyword evidence="8" id="KW-0614">Plasmid</keyword>
<evidence type="ECO:0000259" key="7">
    <source>
        <dbReference type="Pfam" id="PF00082"/>
    </source>
</evidence>
<dbReference type="InterPro" id="IPR015500">
    <property type="entry name" value="Peptidase_S8_subtilisin-rel"/>
</dbReference>
<name>A0A650A8R5_STACP</name>
<gene>
    <name evidence="8" type="ORF">J30</name>
</gene>
<dbReference type="PROSITE" id="PS00138">
    <property type="entry name" value="SUBTILASE_SER"/>
    <property type="match status" value="1"/>
</dbReference>
<dbReference type="InterPro" id="IPR036852">
    <property type="entry name" value="Peptidase_S8/S53_dom_sf"/>
</dbReference>
<keyword evidence="6" id="KW-0732">Signal</keyword>
<reference evidence="8" key="1">
    <citation type="journal article" date="2019" name="J. Bacteriol.">
        <title>Nisin J, a novel natural nisin variant, is produced by Staphylococcus capitis sourced from the human skin microbiota.</title>
        <authorList>
            <person name="O'Sullivan J.N."/>
            <person name="O'Connor P.M."/>
            <person name="Rea M.C."/>
            <person name="O'Sullivan O."/>
            <person name="Walsh C.J."/>
            <person name="Healy B."/>
            <person name="Mathur H."/>
            <person name="Field D."/>
            <person name="Hill C."/>
            <person name="Ross R.P."/>
        </authorList>
    </citation>
    <scope>NUCLEOTIDE SEQUENCE</scope>
    <source>
        <strain evidence="8">APC2923</strain>
        <plasmid evidence="8">pJOS_01</plasmid>
    </source>
</reference>
<dbReference type="PRINTS" id="PR00723">
    <property type="entry name" value="SUBTILISIN"/>
</dbReference>
<evidence type="ECO:0000256" key="4">
    <source>
        <dbReference type="ARBA" id="ARBA00022825"/>
    </source>
</evidence>
<dbReference type="SUPFAM" id="SSF52743">
    <property type="entry name" value="Subtilisin-like"/>
    <property type="match status" value="1"/>
</dbReference>
<organism evidence="8">
    <name type="scientific">Staphylococcus capitis</name>
    <dbReference type="NCBI Taxonomy" id="29388"/>
    <lineage>
        <taxon>Bacteria</taxon>
        <taxon>Bacillati</taxon>
        <taxon>Bacillota</taxon>
        <taxon>Bacilli</taxon>
        <taxon>Bacillales</taxon>
        <taxon>Staphylococcaceae</taxon>
        <taxon>Staphylococcus</taxon>
    </lineage>
</organism>
<evidence type="ECO:0000313" key="8">
    <source>
        <dbReference type="EMBL" id="QGN18868.1"/>
    </source>
</evidence>
<evidence type="ECO:0000256" key="2">
    <source>
        <dbReference type="ARBA" id="ARBA00022670"/>
    </source>
</evidence>
<feature type="active site" description="Charge relay system" evidence="5">
    <location>
        <position position="385"/>
    </location>
</feature>
<evidence type="ECO:0000256" key="1">
    <source>
        <dbReference type="ARBA" id="ARBA00011073"/>
    </source>
</evidence>
<dbReference type="InterPro" id="IPR000209">
    <property type="entry name" value="Peptidase_S8/S53_dom"/>
</dbReference>
<evidence type="ECO:0000256" key="5">
    <source>
        <dbReference type="PROSITE-ProRule" id="PRU01240"/>
    </source>
</evidence>
<proteinExistence type="inferred from homology"/>
<keyword evidence="2 5" id="KW-0645">Protease</keyword>
<evidence type="ECO:0000256" key="6">
    <source>
        <dbReference type="SAM" id="SignalP"/>
    </source>
</evidence>
<dbReference type="AlphaFoldDB" id="A0A650A8R5"/>
<keyword evidence="4 5" id="KW-0720">Serine protease</keyword>
<protein>
    <submittedName>
        <fullName evidence="8">NsjP S8 family serine protease</fullName>
    </submittedName>
</protein>
<feature type="signal peptide" evidence="6">
    <location>
        <begin position="1"/>
        <end position="23"/>
    </location>
</feature>
<feature type="domain" description="Peptidase S8/S53" evidence="7">
    <location>
        <begin position="129"/>
        <end position="412"/>
    </location>
</feature>
<dbReference type="InterPro" id="IPR050131">
    <property type="entry name" value="Peptidase_S8_subtilisin-like"/>
</dbReference>
<dbReference type="GO" id="GO:0006508">
    <property type="term" value="P:proteolysis"/>
    <property type="evidence" value="ECO:0007669"/>
    <property type="project" value="UniProtKB-KW"/>
</dbReference>
<dbReference type="PANTHER" id="PTHR43806">
    <property type="entry name" value="PEPTIDASE S8"/>
    <property type="match status" value="1"/>
</dbReference>
<dbReference type="RefSeq" id="WP_172694693.1">
    <property type="nucleotide sequence ID" value="NZ_MN602039.1"/>
</dbReference>
<feature type="active site" description="Charge relay system" evidence="5">
    <location>
        <position position="180"/>
    </location>
</feature>
<keyword evidence="3 5" id="KW-0378">Hydrolase</keyword>
<dbReference type="EMBL" id="MN602039">
    <property type="protein sequence ID" value="QGN18868.1"/>
    <property type="molecule type" value="Genomic_DNA"/>
</dbReference>
<dbReference type="InterPro" id="IPR023828">
    <property type="entry name" value="Peptidase_S8_Ser-AS"/>
</dbReference>
<dbReference type="GO" id="GO:0004252">
    <property type="term" value="F:serine-type endopeptidase activity"/>
    <property type="evidence" value="ECO:0007669"/>
    <property type="project" value="UniProtKB-UniRule"/>
</dbReference>
<dbReference type="PROSITE" id="PS51892">
    <property type="entry name" value="SUBTILASE"/>
    <property type="match status" value="1"/>
</dbReference>
<dbReference type="PANTHER" id="PTHR43806:SF11">
    <property type="entry name" value="CEREVISIN-RELATED"/>
    <property type="match status" value="1"/>
</dbReference>
<geneLocation type="plasmid" evidence="8">
    <name>pJOS_01</name>
</geneLocation>
<feature type="active site" description="Charge relay system" evidence="5">
    <location>
        <position position="138"/>
    </location>
</feature>
<evidence type="ECO:0000256" key="3">
    <source>
        <dbReference type="ARBA" id="ARBA00022801"/>
    </source>
</evidence>